<keyword evidence="2" id="KW-1185">Reference proteome</keyword>
<reference evidence="1 2" key="1">
    <citation type="journal article" date="2019" name="Int. J. Syst. Evol. Microbiol.">
        <title>The Global Catalogue of Microorganisms (GCM) 10K type strain sequencing project: providing services to taxonomists for standard genome sequencing and annotation.</title>
        <authorList>
            <consortium name="The Broad Institute Genomics Platform"/>
            <consortium name="The Broad Institute Genome Sequencing Center for Infectious Disease"/>
            <person name="Wu L."/>
            <person name="Ma J."/>
        </authorList>
    </citation>
    <scope>NUCLEOTIDE SEQUENCE [LARGE SCALE GENOMIC DNA]</scope>
    <source>
        <strain evidence="1 2">JCM 16013</strain>
    </source>
</reference>
<evidence type="ECO:0000313" key="1">
    <source>
        <dbReference type="EMBL" id="GAA1990279.1"/>
    </source>
</evidence>
<dbReference type="Proteomes" id="UP001499854">
    <property type="component" value="Unassembled WGS sequence"/>
</dbReference>
<accession>A0ABN2SPR9</accession>
<proteinExistence type="predicted"/>
<dbReference type="RefSeq" id="WP_344660676.1">
    <property type="nucleotide sequence ID" value="NZ_BAAAQM010000043.1"/>
</dbReference>
<organism evidence="1 2">
    <name type="scientific">Catenulispora subtropica</name>
    <dbReference type="NCBI Taxonomy" id="450798"/>
    <lineage>
        <taxon>Bacteria</taxon>
        <taxon>Bacillati</taxon>
        <taxon>Actinomycetota</taxon>
        <taxon>Actinomycetes</taxon>
        <taxon>Catenulisporales</taxon>
        <taxon>Catenulisporaceae</taxon>
        <taxon>Catenulispora</taxon>
    </lineage>
</organism>
<gene>
    <name evidence="1" type="ORF">GCM10009838_61750</name>
</gene>
<evidence type="ECO:0000313" key="2">
    <source>
        <dbReference type="Proteomes" id="UP001499854"/>
    </source>
</evidence>
<name>A0ABN2SPR9_9ACTN</name>
<protein>
    <submittedName>
        <fullName evidence="1">Uncharacterized protein</fullName>
    </submittedName>
</protein>
<comment type="caution">
    <text evidence="1">The sequence shown here is derived from an EMBL/GenBank/DDBJ whole genome shotgun (WGS) entry which is preliminary data.</text>
</comment>
<dbReference type="EMBL" id="BAAAQM010000043">
    <property type="protein sequence ID" value="GAA1990279.1"/>
    <property type="molecule type" value="Genomic_DNA"/>
</dbReference>
<sequence>MPADQPPPQSEVAREARDRRRRRENFLADLAEAQRLRERVAPRRARMARLRQQQLLRTFFY</sequence>